<gene>
    <name evidence="2" type="ORF">g.21656</name>
</gene>
<proteinExistence type="predicted"/>
<sequence>SYGPGPAVPAVINVPYIVQSNAFNTTPNQGNRYRKVIPMRPDITSQMQVAAATGQALIAPAPMHAQFTVPYSHQGHIPAQPYQSMLRMVPQQGGGMVPLVPSLNYHHDSTTQQAPQIQYISPAGMAPPHPHHPHHHSHPPPNTAPSPGQTTGQTPQGVPGHTTSGGYHHTPQSPAGSYAQPPPPQGPHPNNGPPTHLYPMIGPIIPAPPPPPGPHNPHHLMAAAQGSMQPYIHHHHQHQGELPQTNNHKMLFELMILVLHEQGYECVPFELELELSTEIQEIVLMLFTQGNFQEFLTEYNNLYRCGSEGDLLSVHTEDSDYDGDVESDDSDQGDNRRNGPSSPNNDPFPTGRIPYRPTINTYLQSSVLEPFSFPVHLSWSPEDQLNFFLQNGSEEIRIPPPNPSPMNRITSQEHPMQHPMQQYNRSPQLGTESYTNSMVHQFTTPPTLNRIPHESPPPQRFIEHRLLQRNEISAQSDRMLSNFVGPAAPINAFSMPPYLHAQMNNNHFPPNNFSLPVPRPMFRIPQEDQPRQFQPFNAISHQFNGTMPYSHYNQPQMGQPINEIFPHFSRIPNNYSLRGPSSSCLQMLPHFVSNEQSYQHHPQQPQEQLSSNLMHEDGINLRGPVRVGRGLEGEMGVGK</sequence>
<feature type="compositionally biased region" description="Polar residues" evidence="1">
    <location>
        <begin position="145"/>
        <end position="165"/>
    </location>
</feature>
<feature type="compositionally biased region" description="Basic residues" evidence="1">
    <location>
        <begin position="129"/>
        <end position="138"/>
    </location>
</feature>
<feature type="region of interest" description="Disordered" evidence="1">
    <location>
        <begin position="314"/>
        <end position="356"/>
    </location>
</feature>
<dbReference type="EMBL" id="GEDC01003273">
    <property type="protein sequence ID" value="JAS34025.1"/>
    <property type="molecule type" value="Transcribed_RNA"/>
</dbReference>
<protein>
    <submittedName>
        <fullName evidence="2">Uncharacterized protein</fullName>
    </submittedName>
</protein>
<feature type="compositionally biased region" description="Pro residues" evidence="1">
    <location>
        <begin position="205"/>
        <end position="215"/>
    </location>
</feature>
<feature type="compositionally biased region" description="Acidic residues" evidence="1">
    <location>
        <begin position="319"/>
        <end position="332"/>
    </location>
</feature>
<feature type="region of interest" description="Disordered" evidence="1">
    <location>
        <begin position="121"/>
        <end position="219"/>
    </location>
</feature>
<accession>A0A1B6E7Z2</accession>
<dbReference type="AlphaFoldDB" id="A0A1B6E7Z2"/>
<reference evidence="2" key="1">
    <citation type="submission" date="2015-12" db="EMBL/GenBank/DDBJ databases">
        <title>De novo transcriptome assembly of four potential Pierce s Disease insect vectors from Arizona vineyards.</title>
        <authorList>
            <person name="Tassone E.E."/>
        </authorList>
    </citation>
    <scope>NUCLEOTIDE SEQUENCE</scope>
</reference>
<organism evidence="2">
    <name type="scientific">Clastoptera arizonana</name>
    <name type="common">Arizona spittle bug</name>
    <dbReference type="NCBI Taxonomy" id="38151"/>
    <lineage>
        <taxon>Eukaryota</taxon>
        <taxon>Metazoa</taxon>
        <taxon>Ecdysozoa</taxon>
        <taxon>Arthropoda</taxon>
        <taxon>Hexapoda</taxon>
        <taxon>Insecta</taxon>
        <taxon>Pterygota</taxon>
        <taxon>Neoptera</taxon>
        <taxon>Paraneoptera</taxon>
        <taxon>Hemiptera</taxon>
        <taxon>Auchenorrhyncha</taxon>
        <taxon>Cercopoidea</taxon>
        <taxon>Clastopteridae</taxon>
        <taxon>Clastoptera</taxon>
    </lineage>
</organism>
<feature type="compositionally biased region" description="Pro residues" evidence="1">
    <location>
        <begin position="180"/>
        <end position="192"/>
    </location>
</feature>
<feature type="non-terminal residue" evidence="2">
    <location>
        <position position="1"/>
    </location>
</feature>
<feature type="non-terminal residue" evidence="2">
    <location>
        <position position="639"/>
    </location>
</feature>
<feature type="compositionally biased region" description="Polar residues" evidence="1">
    <location>
        <begin position="338"/>
        <end position="347"/>
    </location>
</feature>
<evidence type="ECO:0000313" key="2">
    <source>
        <dbReference type="EMBL" id="JAS34025.1"/>
    </source>
</evidence>
<name>A0A1B6E7Z2_9HEMI</name>
<evidence type="ECO:0000256" key="1">
    <source>
        <dbReference type="SAM" id="MobiDB-lite"/>
    </source>
</evidence>